<organism evidence="2 3">
    <name type="scientific">Paraoerskovia sediminicola</name>
    <dbReference type="NCBI Taxonomy" id="1138587"/>
    <lineage>
        <taxon>Bacteria</taxon>
        <taxon>Bacillati</taxon>
        <taxon>Actinomycetota</taxon>
        <taxon>Actinomycetes</taxon>
        <taxon>Micrococcales</taxon>
        <taxon>Cellulomonadaceae</taxon>
        <taxon>Paraoerskovia</taxon>
    </lineage>
</organism>
<feature type="compositionally biased region" description="Low complexity" evidence="1">
    <location>
        <begin position="31"/>
        <end position="68"/>
    </location>
</feature>
<proteinExistence type="predicted"/>
<gene>
    <name evidence="2" type="ORF">GCM10025865_08650</name>
</gene>
<feature type="region of interest" description="Disordered" evidence="1">
    <location>
        <begin position="27"/>
        <end position="79"/>
    </location>
</feature>
<dbReference type="RefSeq" id="WP_286218692.1">
    <property type="nucleotide sequence ID" value="NZ_AP027729.1"/>
</dbReference>
<protein>
    <recommendedName>
        <fullName evidence="4">DUF2599 domain-containing protein</fullName>
    </recommendedName>
</protein>
<evidence type="ECO:0000256" key="1">
    <source>
        <dbReference type="SAM" id="MobiDB-lite"/>
    </source>
</evidence>
<keyword evidence="3" id="KW-1185">Reference proteome</keyword>
<evidence type="ECO:0000313" key="3">
    <source>
        <dbReference type="Proteomes" id="UP001321475"/>
    </source>
</evidence>
<dbReference type="EMBL" id="AP027729">
    <property type="protein sequence ID" value="BDZ41566.1"/>
    <property type="molecule type" value="Genomic_DNA"/>
</dbReference>
<evidence type="ECO:0000313" key="2">
    <source>
        <dbReference type="EMBL" id="BDZ41566.1"/>
    </source>
</evidence>
<accession>A0ABM8G0N2</accession>
<name>A0ABM8G0N2_9CELL</name>
<sequence>MVGGLDVTATGYDVAVEPTALTIRAAAETAPTPTDLPTDLPTDGGLETARPPSDTASAATATATPGAEGEPGDDGQAGDEVLVTLGADPLESATWGTAEGGRSLAVDPTEWARHAGVAGLDATWAAVVAAQPDADTPGMRDQLECHALGAPDKATWNLEPWRPDVGLVEVALARCNPV</sequence>
<dbReference type="Pfam" id="PF10783">
    <property type="entry name" value="DUF2599"/>
    <property type="match status" value="1"/>
</dbReference>
<reference evidence="3" key="1">
    <citation type="journal article" date="2019" name="Int. J. Syst. Evol. Microbiol.">
        <title>The Global Catalogue of Microorganisms (GCM) 10K type strain sequencing project: providing services to taxonomists for standard genome sequencing and annotation.</title>
        <authorList>
            <consortium name="The Broad Institute Genomics Platform"/>
            <consortium name="The Broad Institute Genome Sequencing Center for Infectious Disease"/>
            <person name="Wu L."/>
            <person name="Ma J."/>
        </authorList>
    </citation>
    <scope>NUCLEOTIDE SEQUENCE [LARGE SCALE GENOMIC DNA]</scope>
    <source>
        <strain evidence="3">NBRC 108565</strain>
    </source>
</reference>
<dbReference type="InterPro" id="IPR019719">
    <property type="entry name" value="DUF2599"/>
</dbReference>
<dbReference type="Proteomes" id="UP001321475">
    <property type="component" value="Chromosome"/>
</dbReference>
<evidence type="ECO:0008006" key="4">
    <source>
        <dbReference type="Google" id="ProtNLM"/>
    </source>
</evidence>